<evidence type="ECO:0000256" key="5">
    <source>
        <dbReference type="ARBA" id="ARBA00022823"/>
    </source>
</evidence>
<dbReference type="PANTHER" id="PTHR43178:SF5">
    <property type="entry name" value="LIPOAMIDE ACYLTRANSFERASE COMPONENT OF BRANCHED-CHAIN ALPHA-KETO ACID DEHYDROGENASE COMPLEX, MITOCHONDRIAL"/>
    <property type="match status" value="1"/>
</dbReference>
<dbReference type="Pfam" id="PF02817">
    <property type="entry name" value="E3_binding"/>
    <property type="match status" value="1"/>
</dbReference>
<dbReference type="Proteomes" id="UP000092565">
    <property type="component" value="Chromosome"/>
</dbReference>
<feature type="domain" description="Lipoyl-binding" evidence="9">
    <location>
        <begin position="1"/>
        <end position="76"/>
    </location>
</feature>
<dbReference type="GO" id="GO:0016407">
    <property type="term" value="F:acetyltransferase activity"/>
    <property type="evidence" value="ECO:0007669"/>
    <property type="project" value="TreeGrafter"/>
</dbReference>
<dbReference type="EMBL" id="CP015124">
    <property type="protein sequence ID" value="ANP37075.1"/>
    <property type="molecule type" value="Genomic_DNA"/>
</dbReference>
<feature type="region of interest" description="Disordered" evidence="8">
    <location>
        <begin position="78"/>
        <end position="116"/>
    </location>
</feature>
<evidence type="ECO:0000256" key="6">
    <source>
        <dbReference type="ARBA" id="ARBA00023315"/>
    </source>
</evidence>
<dbReference type="OrthoDB" id="9805770at2"/>
<dbReference type="PROSITE" id="PS50968">
    <property type="entry name" value="BIOTINYL_LIPOYL"/>
    <property type="match status" value="1"/>
</dbReference>
<evidence type="ECO:0000256" key="2">
    <source>
        <dbReference type="ARBA" id="ARBA00007317"/>
    </source>
</evidence>
<dbReference type="PROSITE" id="PS51826">
    <property type="entry name" value="PSBD"/>
    <property type="match status" value="1"/>
</dbReference>
<dbReference type="SUPFAM" id="SSF52777">
    <property type="entry name" value="CoA-dependent acyltransferases"/>
    <property type="match status" value="1"/>
</dbReference>
<dbReference type="Pfam" id="PF00364">
    <property type="entry name" value="Biotin_lipoyl"/>
    <property type="match status" value="1"/>
</dbReference>
<dbReference type="InterPro" id="IPR050743">
    <property type="entry name" value="2-oxoacid_DH_E2_comp"/>
</dbReference>
<dbReference type="PATRIC" id="fig|60890.4.peg.2117"/>
<dbReference type="Gene3D" id="3.30.559.10">
    <property type="entry name" value="Chloramphenicol acetyltransferase-like domain"/>
    <property type="match status" value="1"/>
</dbReference>
<dbReference type="InterPro" id="IPR000089">
    <property type="entry name" value="Biotin_lipoyl"/>
</dbReference>
<dbReference type="Gene3D" id="4.10.320.10">
    <property type="entry name" value="E3-binding domain"/>
    <property type="match status" value="1"/>
</dbReference>
<keyword evidence="12" id="KW-1185">Reference proteome</keyword>
<dbReference type="InterPro" id="IPR003016">
    <property type="entry name" value="2-oxoA_DH_lipoyl-BS"/>
</dbReference>
<keyword evidence="4 7" id="KW-0808">Transferase</keyword>
<dbReference type="Pfam" id="PF00198">
    <property type="entry name" value="2-oxoacid_dh"/>
    <property type="match status" value="1"/>
</dbReference>
<dbReference type="GO" id="GO:0005737">
    <property type="term" value="C:cytoplasm"/>
    <property type="evidence" value="ECO:0007669"/>
    <property type="project" value="TreeGrafter"/>
</dbReference>
<dbReference type="GO" id="GO:0031405">
    <property type="term" value="F:lipoic acid binding"/>
    <property type="evidence" value="ECO:0007669"/>
    <property type="project" value="TreeGrafter"/>
</dbReference>
<proteinExistence type="inferred from homology"/>
<reference evidence="11 12" key="1">
    <citation type="submission" date="2016-04" db="EMBL/GenBank/DDBJ databases">
        <authorList>
            <person name="Evans L.H."/>
            <person name="Alamgir A."/>
            <person name="Owens N."/>
            <person name="Weber N.D."/>
            <person name="Virtaneva K."/>
            <person name="Barbian K."/>
            <person name="Babar A."/>
            <person name="Rosenke K."/>
        </authorList>
    </citation>
    <scope>NUCLEOTIDE SEQUENCE [LARGE SCALE GENOMIC DNA]</scope>
    <source>
        <strain evidence="11 12">JL2886</strain>
    </source>
</reference>
<sequence length="387" mass="41067">MSDFLMPSLGADMEAGTLMEQVVAVGQPVTHGDIIAVVETQKGAIEIECYETGTVTEWLVGIGESVPVGTPLARIDTGEAADGQTVEPAPVPEPEKPKPRAVAEPPQPAPSVPTGTRIVASPAARRLAAEKGVDLSALSVPSGQPIRHADVAAHITAGGKTAPQDTGLSAMRQAIAAAMSRSKREIPHFYLTHQVDLTTLDDFITEMNETRAPEDRVLPPVFYLCAMARALKKYPEFNGHFEGGTFTPAKEAHIGLAIALRGGGLVAPALFDVAAQERDGLMAQMRDLIGRVRAGRFKARELSDATITLTSLGDRGIDGLFGVIYPPQVAIVGIGTPALRPRVVDGKVVPRQIATLTLAADHRVSDGHRGALFLRAIDRFLQEPETL</sequence>
<evidence type="ECO:0000256" key="3">
    <source>
        <dbReference type="ARBA" id="ARBA00011484"/>
    </source>
</evidence>
<dbReference type="RefSeq" id="WP_065271950.1">
    <property type="nucleotide sequence ID" value="NZ_CP015124.1"/>
</dbReference>
<dbReference type="InterPro" id="IPR011053">
    <property type="entry name" value="Single_hybrid_motif"/>
</dbReference>
<evidence type="ECO:0000256" key="4">
    <source>
        <dbReference type="ARBA" id="ARBA00022679"/>
    </source>
</evidence>
<dbReference type="InterPro" id="IPR001078">
    <property type="entry name" value="2-oxoacid_DH_actylTfrase"/>
</dbReference>
<dbReference type="PROSITE" id="PS00189">
    <property type="entry name" value="LIPOYL"/>
    <property type="match status" value="1"/>
</dbReference>
<feature type="domain" description="Peripheral subunit-binding (PSBD)" evidence="10">
    <location>
        <begin position="119"/>
        <end position="155"/>
    </location>
</feature>
<dbReference type="InterPro" id="IPR036625">
    <property type="entry name" value="E3-bd_dom_sf"/>
</dbReference>
<name>A0A1B0ZSD6_9RHOB</name>
<dbReference type="AlphaFoldDB" id="A0A1B0ZSD6"/>
<keyword evidence="5 7" id="KW-0450">Lipoyl</keyword>
<organism evidence="11 12">
    <name type="scientific">Phaeobacter gallaeciensis</name>
    <dbReference type="NCBI Taxonomy" id="60890"/>
    <lineage>
        <taxon>Bacteria</taxon>
        <taxon>Pseudomonadati</taxon>
        <taxon>Pseudomonadota</taxon>
        <taxon>Alphaproteobacteria</taxon>
        <taxon>Rhodobacterales</taxon>
        <taxon>Roseobacteraceae</taxon>
        <taxon>Phaeobacter</taxon>
    </lineage>
</organism>
<evidence type="ECO:0000256" key="8">
    <source>
        <dbReference type="SAM" id="MobiDB-lite"/>
    </source>
</evidence>
<comment type="similarity">
    <text evidence="2 7">Belongs to the 2-oxoacid dehydrogenase family.</text>
</comment>
<dbReference type="InterPro" id="IPR004167">
    <property type="entry name" value="PSBD"/>
</dbReference>
<evidence type="ECO:0000313" key="11">
    <source>
        <dbReference type="EMBL" id="ANP37075.1"/>
    </source>
</evidence>
<dbReference type="SUPFAM" id="SSF51230">
    <property type="entry name" value="Single hybrid motif"/>
    <property type="match status" value="1"/>
</dbReference>
<evidence type="ECO:0000313" key="12">
    <source>
        <dbReference type="Proteomes" id="UP000092565"/>
    </source>
</evidence>
<dbReference type="InterPro" id="IPR023213">
    <property type="entry name" value="CAT-like_dom_sf"/>
</dbReference>
<comment type="subunit">
    <text evidence="3">Forms a 24-polypeptide structural core with octahedral symmetry.</text>
</comment>
<dbReference type="Gene3D" id="2.40.50.100">
    <property type="match status" value="1"/>
</dbReference>
<evidence type="ECO:0000256" key="7">
    <source>
        <dbReference type="RuleBase" id="RU003423"/>
    </source>
</evidence>
<dbReference type="CDD" id="cd06849">
    <property type="entry name" value="lipoyl_domain"/>
    <property type="match status" value="1"/>
</dbReference>
<evidence type="ECO:0000259" key="10">
    <source>
        <dbReference type="PROSITE" id="PS51826"/>
    </source>
</evidence>
<gene>
    <name evidence="11" type="ORF">JL2886_02184</name>
</gene>
<evidence type="ECO:0000256" key="1">
    <source>
        <dbReference type="ARBA" id="ARBA00001938"/>
    </source>
</evidence>
<accession>A0A1B0ZSD6</accession>
<comment type="cofactor">
    <cofactor evidence="1 7">
        <name>(R)-lipoate</name>
        <dbReference type="ChEBI" id="CHEBI:83088"/>
    </cofactor>
</comment>
<dbReference type="PANTHER" id="PTHR43178">
    <property type="entry name" value="DIHYDROLIPOAMIDE ACETYLTRANSFERASE COMPONENT OF PYRUVATE DEHYDROGENASE COMPLEX"/>
    <property type="match status" value="1"/>
</dbReference>
<dbReference type="EC" id="2.3.1.-" evidence="7"/>
<keyword evidence="6 7" id="KW-0012">Acyltransferase</keyword>
<evidence type="ECO:0000259" key="9">
    <source>
        <dbReference type="PROSITE" id="PS50968"/>
    </source>
</evidence>
<protein>
    <recommendedName>
        <fullName evidence="7">Dihydrolipoamide acetyltransferase component of pyruvate dehydrogenase complex</fullName>
        <ecNumber evidence="7">2.3.1.-</ecNumber>
    </recommendedName>
</protein>